<keyword evidence="2" id="KW-0238">DNA-binding</keyword>
<accession>A0ABT6QMI8</accession>
<evidence type="ECO:0000256" key="1">
    <source>
        <dbReference type="ARBA" id="ARBA00023015"/>
    </source>
</evidence>
<dbReference type="PROSITE" id="PS50043">
    <property type="entry name" value="HTH_LUXR_2"/>
    <property type="match status" value="1"/>
</dbReference>
<keyword evidence="3" id="KW-0804">Transcription</keyword>
<sequence>MELWKESQLKQLSHANEVNCAYLIALNFFRNLGFKFCAFTTSSQTPEARYTQINLNNYPNDWNSEYEKQGFNSIDPVVAHCSQSTLPIVWSPEIFSKTPHLWQALQERGVQHGWSQSIIDEDSGMCSMLSLARSHCPITPYELYENLGFTVFISRHLHALVTQTLPKKVPASPIPHLSPREIEVLKLSADGKTAYESARILNLSERTVNFHVHSAIQKLGVNNKIAAVIKAARSGAI</sequence>
<proteinExistence type="predicted"/>
<reference evidence="5 6" key="1">
    <citation type="submission" date="2023-02" db="EMBL/GenBank/DDBJ databases">
        <title>Pseudomonas chrutzelriedensis sp. nov., a potently antifungal strain isolated from moss.</title>
        <authorList>
            <person name="Schnyder A."/>
            <person name="Kalawong R."/>
            <person name="Eberl L."/>
            <person name="Agnoli K."/>
        </authorList>
    </citation>
    <scope>NUCLEOTIDE SEQUENCE [LARGE SCALE GENOMIC DNA]</scope>
    <source>
        <strain evidence="5 6">681</strain>
    </source>
</reference>
<dbReference type="InterPro" id="IPR005143">
    <property type="entry name" value="TF_LuxR_autoind-bd_dom"/>
</dbReference>
<evidence type="ECO:0000313" key="6">
    <source>
        <dbReference type="Proteomes" id="UP001159100"/>
    </source>
</evidence>
<dbReference type="InterPro" id="IPR036693">
    <property type="entry name" value="TF_LuxR_autoind-bd_dom_sf"/>
</dbReference>
<gene>
    <name evidence="5" type="ORF">POF45_11820</name>
</gene>
<feature type="domain" description="HTH luxR-type" evidence="4">
    <location>
        <begin position="170"/>
        <end position="235"/>
    </location>
</feature>
<dbReference type="PRINTS" id="PR00038">
    <property type="entry name" value="HTHLUXR"/>
</dbReference>
<dbReference type="SUPFAM" id="SSF46894">
    <property type="entry name" value="C-terminal effector domain of the bipartite response regulators"/>
    <property type="match status" value="1"/>
</dbReference>
<evidence type="ECO:0000259" key="4">
    <source>
        <dbReference type="PROSITE" id="PS50043"/>
    </source>
</evidence>
<organism evidence="5 6">
    <name type="scientific">Pseudomonas fungipugnans</name>
    <dbReference type="NCBI Taxonomy" id="3024217"/>
    <lineage>
        <taxon>Bacteria</taxon>
        <taxon>Pseudomonadati</taxon>
        <taxon>Pseudomonadota</taxon>
        <taxon>Gammaproteobacteria</taxon>
        <taxon>Pseudomonadales</taxon>
        <taxon>Pseudomonadaceae</taxon>
        <taxon>Pseudomonas</taxon>
    </lineage>
</organism>
<dbReference type="InterPro" id="IPR000792">
    <property type="entry name" value="Tscrpt_reg_LuxR_C"/>
</dbReference>
<dbReference type="SMART" id="SM00421">
    <property type="entry name" value="HTH_LUXR"/>
    <property type="match status" value="1"/>
</dbReference>
<name>A0ABT6QMI8_9PSED</name>
<dbReference type="Proteomes" id="UP001159100">
    <property type="component" value="Unassembled WGS sequence"/>
</dbReference>
<dbReference type="SUPFAM" id="SSF75516">
    <property type="entry name" value="Pheromone-binding domain of LuxR-like quorum-sensing transcription factors"/>
    <property type="match status" value="1"/>
</dbReference>
<dbReference type="Gene3D" id="1.10.10.10">
    <property type="entry name" value="Winged helix-like DNA-binding domain superfamily/Winged helix DNA-binding domain"/>
    <property type="match status" value="1"/>
</dbReference>
<dbReference type="RefSeq" id="WP_259496783.1">
    <property type="nucleotide sequence ID" value="NZ_JARBWL010000001.1"/>
</dbReference>
<dbReference type="Gene3D" id="3.30.450.80">
    <property type="entry name" value="Transcription factor LuxR-like, autoinducer-binding domain"/>
    <property type="match status" value="1"/>
</dbReference>
<dbReference type="InterPro" id="IPR016032">
    <property type="entry name" value="Sig_transdc_resp-reg_C-effctor"/>
</dbReference>
<protein>
    <submittedName>
        <fullName evidence="5">Autoinducer binding domain-containing protein</fullName>
    </submittedName>
</protein>
<dbReference type="Pfam" id="PF03472">
    <property type="entry name" value="Autoind_bind"/>
    <property type="match status" value="1"/>
</dbReference>
<dbReference type="PANTHER" id="PTHR44688:SF16">
    <property type="entry name" value="DNA-BINDING TRANSCRIPTIONAL ACTIVATOR DEVR_DOSR"/>
    <property type="match status" value="1"/>
</dbReference>
<evidence type="ECO:0000256" key="2">
    <source>
        <dbReference type="ARBA" id="ARBA00023125"/>
    </source>
</evidence>
<dbReference type="Pfam" id="PF00196">
    <property type="entry name" value="GerE"/>
    <property type="match status" value="1"/>
</dbReference>
<dbReference type="InterPro" id="IPR036388">
    <property type="entry name" value="WH-like_DNA-bd_sf"/>
</dbReference>
<dbReference type="PANTHER" id="PTHR44688">
    <property type="entry name" value="DNA-BINDING TRANSCRIPTIONAL ACTIVATOR DEVR_DOSR"/>
    <property type="match status" value="1"/>
</dbReference>
<evidence type="ECO:0000256" key="3">
    <source>
        <dbReference type="ARBA" id="ARBA00023163"/>
    </source>
</evidence>
<keyword evidence="1" id="KW-0805">Transcription regulation</keyword>
<dbReference type="EMBL" id="JARBWL010000001">
    <property type="protein sequence ID" value="MDI2592105.1"/>
    <property type="molecule type" value="Genomic_DNA"/>
</dbReference>
<comment type="caution">
    <text evidence="5">The sequence shown here is derived from an EMBL/GenBank/DDBJ whole genome shotgun (WGS) entry which is preliminary data.</text>
</comment>
<dbReference type="CDD" id="cd06170">
    <property type="entry name" value="LuxR_C_like"/>
    <property type="match status" value="1"/>
</dbReference>
<evidence type="ECO:0000313" key="5">
    <source>
        <dbReference type="EMBL" id="MDI2592105.1"/>
    </source>
</evidence>
<keyword evidence="6" id="KW-1185">Reference proteome</keyword>